<sequence>MLANLKYMISTEARDEKGCYIKSETKTFDDLGMSGVFHECHFDPYHPFWSKHQEPEKVQNTRIFCALQTNTPGIIAAYNADDVIDHMTNYEVIDEHPMISPRGEVYTHQDFHSMFNEMERIILPSGKQRPEYMNLVGSYGVADNIEQILRKYKSLLNSPDEVVLTIHPVLKKDQPESGGWRWHKWGSYIGNHKIKCEYLYDEVGIDKVLCYNWIYVKPKKGI</sequence>
<dbReference type="RefSeq" id="YP_007007417.1">
    <property type="nucleotide sequence ID" value="NC_019526.1"/>
</dbReference>
<gene>
    <name evidence="1" type="ORF">RaK2_00262</name>
</gene>
<evidence type="ECO:0000313" key="2">
    <source>
        <dbReference type="Proteomes" id="UP000007524"/>
    </source>
</evidence>
<dbReference type="EMBL" id="JQ513383">
    <property type="protein sequence ID" value="AFA44535.1"/>
    <property type="molecule type" value="Genomic_DNA"/>
</dbReference>
<dbReference type="OrthoDB" id="28004at10239"/>
<dbReference type="Proteomes" id="UP000007524">
    <property type="component" value="Segment"/>
</dbReference>
<dbReference type="GeneID" id="14012850"/>
<evidence type="ECO:0000313" key="1">
    <source>
        <dbReference type="EMBL" id="AFA44535.1"/>
    </source>
</evidence>
<keyword evidence="2" id="KW-1185">Reference proteome</keyword>
<reference evidence="1 2" key="1">
    <citation type="journal article" date="2012" name="J. Virol.">
        <title>Genome of Klebsiella sp.-Infecting Bacteriophage vB_KleM_RaK2.</title>
        <authorList>
            <person name="Simoliunas E."/>
            <person name="Kaliniene L."/>
            <person name="Truncaite L."/>
            <person name="Klausa V."/>
            <person name="Zajanckauskaite A."/>
            <person name="Meskys R."/>
        </authorList>
    </citation>
    <scope>NUCLEOTIDE SEQUENCE [LARGE SCALE GENOMIC DNA]</scope>
</reference>
<dbReference type="KEGG" id="vg:14012850"/>
<organism evidence="1 2">
    <name type="scientific">Klebsiella phage vB_KleM_RaK2</name>
    <dbReference type="NCBI Taxonomy" id="1147094"/>
    <lineage>
        <taxon>Viruses</taxon>
        <taxon>Duplodnaviria</taxon>
        <taxon>Heunggongvirae</taxon>
        <taxon>Uroviricota</taxon>
        <taxon>Caudoviricetes</taxon>
        <taxon>Alcyoneusvirus</taxon>
        <taxon>Alcyoneusvirus RaK2</taxon>
    </lineage>
</organism>
<protein>
    <submittedName>
        <fullName evidence="1">Uncharacterized protein</fullName>
    </submittedName>
</protein>
<proteinExistence type="predicted"/>
<name>H6X469_9CAUD</name>
<accession>H6X469</accession>